<dbReference type="PANTHER" id="PTHR12697">
    <property type="entry name" value="PBS LYASE HEAT-LIKE PROTEIN"/>
    <property type="match status" value="1"/>
</dbReference>
<dbReference type="PROSITE" id="PS50077">
    <property type="entry name" value="HEAT_REPEAT"/>
    <property type="match status" value="1"/>
</dbReference>
<dbReference type="Gene3D" id="1.25.10.10">
    <property type="entry name" value="Leucine-rich Repeat Variant"/>
    <property type="match status" value="2"/>
</dbReference>
<name>A0ABP9A0T9_9ACTN</name>
<proteinExistence type="predicted"/>
<evidence type="ECO:0000313" key="3">
    <source>
        <dbReference type="Proteomes" id="UP001501147"/>
    </source>
</evidence>
<protein>
    <submittedName>
        <fullName evidence="2">Uncharacterized protein</fullName>
    </submittedName>
</protein>
<dbReference type="InterPro" id="IPR021133">
    <property type="entry name" value="HEAT_type_2"/>
</dbReference>
<gene>
    <name evidence="2" type="ORF">GCM10023329_18770</name>
</gene>
<evidence type="ECO:0000256" key="1">
    <source>
        <dbReference type="ARBA" id="ARBA00045876"/>
    </source>
</evidence>
<dbReference type="Proteomes" id="UP001501147">
    <property type="component" value="Unassembled WGS sequence"/>
</dbReference>
<dbReference type="EMBL" id="BAABJV010000003">
    <property type="protein sequence ID" value="GAA4771650.1"/>
    <property type="molecule type" value="Genomic_DNA"/>
</dbReference>
<organism evidence="2 3">
    <name type="scientific">Streptomyces sanyensis</name>
    <dbReference type="NCBI Taxonomy" id="568869"/>
    <lineage>
        <taxon>Bacteria</taxon>
        <taxon>Bacillati</taxon>
        <taxon>Actinomycetota</taxon>
        <taxon>Actinomycetes</taxon>
        <taxon>Kitasatosporales</taxon>
        <taxon>Streptomycetaceae</taxon>
        <taxon>Streptomyces</taxon>
    </lineage>
</organism>
<comment type="function">
    <text evidence="1">Catalyzes the hydroxylation of the N(6)-(4-aminobutyl)-L-lysine intermediate produced by deoxyhypusine synthase/DHPS on a critical lysine of the eukaryotic translation initiation factor 5A/eIF-5A. This is the second step of the post-translational modification of that lysine into an unusual amino acid residue named hypusine. Hypusination is unique to mature eIF-5A factor and is essential for its function.</text>
</comment>
<comment type="caution">
    <text evidence="2">The sequence shown here is derived from an EMBL/GenBank/DDBJ whole genome shotgun (WGS) entry which is preliminary data.</text>
</comment>
<dbReference type="InterPro" id="IPR016024">
    <property type="entry name" value="ARM-type_fold"/>
</dbReference>
<evidence type="ECO:0000313" key="2">
    <source>
        <dbReference type="EMBL" id="GAA4771650.1"/>
    </source>
</evidence>
<keyword evidence="3" id="KW-1185">Reference proteome</keyword>
<dbReference type="SUPFAM" id="SSF48371">
    <property type="entry name" value="ARM repeat"/>
    <property type="match status" value="1"/>
</dbReference>
<dbReference type="PANTHER" id="PTHR12697:SF5">
    <property type="entry name" value="DEOXYHYPUSINE HYDROXYLASE"/>
    <property type="match status" value="1"/>
</dbReference>
<reference evidence="3" key="1">
    <citation type="journal article" date="2019" name="Int. J. Syst. Evol. Microbiol.">
        <title>The Global Catalogue of Microorganisms (GCM) 10K type strain sequencing project: providing services to taxonomists for standard genome sequencing and annotation.</title>
        <authorList>
            <consortium name="The Broad Institute Genomics Platform"/>
            <consortium name="The Broad Institute Genome Sequencing Center for Infectious Disease"/>
            <person name="Wu L."/>
            <person name="Ma J."/>
        </authorList>
    </citation>
    <scope>NUCLEOTIDE SEQUENCE [LARGE SCALE GENOMIC DNA]</scope>
    <source>
        <strain evidence="3">JCM 18324</strain>
    </source>
</reference>
<dbReference type="InterPro" id="IPR011989">
    <property type="entry name" value="ARM-like"/>
</dbReference>
<accession>A0ABP9A0T9</accession>
<sequence length="654" mass="69864">MDAVDWAGLEHNYGSAEDVPGLLRRCAGPDPGDAGEAASELLNLLFHQGGWICSAASAALPFMLRLSAAPRVPCRCAMLELVAMLAAEAGRVEGRFLDPGWASAWERALPVLLRLLDDPGPEIRRAAADVLGACDSAGELILPWLIRSWETEADPATRLELVIALGHAALRAPVGARGAEVFDLLHGLLDAPQPQMRLAAVHALAPIDPGLPARRLDDVLEAVRDPSVELWRHTSSVRTGVPGVHHWTSGLFTGPAPDFTLGVLADHHDDEQRIAALAQAGGLLSRWRSPVAPLLPRLLGRLDDPVAEVRFRAVELLACLGPAAAAHADDVASLLTDGATRTTRRQEGVGEATLWALARMNDPRCLPGLIELIAGARSGFATSFAHYPATDRHHAGLPSLTETLSHLPDYAELLLPAICDRIGTVTDDRLLHRLCESLAEWGPVAEAAVPRLLGLLEDNRTWTAAATALAGIGKGGAPAGSLLLSRAQADGPHGKLAAWAYWKVCGEPEPALDLLGNGLAEQRFRHPDLRRLAALGVHAAPHADRLRTMTAHTDPWTRVEAAHTLWAATGDTETTVPVLTAVVRDLAEGTYLPVMLPAVRHLARIGPAARHAADLLRDVPARDQRLRSSGGWRGFTQDEDIRSAVEELLNASSL</sequence>